<dbReference type="AlphaFoldDB" id="A0A0D3BKT4"/>
<accession>A0A0D3BKT4</accession>
<name>A0A0D3BKT4_BRAOL</name>
<protein>
    <submittedName>
        <fullName evidence="2">Uncharacterized protein</fullName>
    </submittedName>
</protein>
<dbReference type="STRING" id="109376.A0A0D3BKT4"/>
<feature type="region of interest" description="Disordered" evidence="1">
    <location>
        <begin position="41"/>
        <end position="64"/>
    </location>
</feature>
<evidence type="ECO:0000313" key="2">
    <source>
        <dbReference type="EnsemblPlants" id="Bo3g162820.1"/>
    </source>
</evidence>
<dbReference type="EnsemblPlants" id="Bo3g162820.1">
    <property type="protein sequence ID" value="Bo3g162820.1"/>
    <property type="gene ID" value="Bo3g162820"/>
</dbReference>
<reference evidence="2" key="2">
    <citation type="submission" date="2015-03" db="UniProtKB">
        <authorList>
            <consortium name="EnsemblPlants"/>
        </authorList>
    </citation>
    <scope>IDENTIFICATION</scope>
</reference>
<dbReference type="Proteomes" id="UP000032141">
    <property type="component" value="Chromosome C3"/>
</dbReference>
<proteinExistence type="predicted"/>
<sequence>THTATLVRGLNFTCLRLHGRIEGNVNELCAQLEKSRPIKVEFGNSNKKKRRSDYDSPHAAPVRRRKDVLQSKAHLQSMLMSRNGSLVEDFFGQLVGSVPDLSQHLHITTARILRHVNGYVDLILGEFKHYKHKACSRRHSTGGSKPPAGIWN</sequence>
<dbReference type="Gramene" id="Bo3g162820.1">
    <property type="protein sequence ID" value="Bo3g162820.1"/>
    <property type="gene ID" value="Bo3g162820"/>
</dbReference>
<keyword evidence="3" id="KW-1185">Reference proteome</keyword>
<reference evidence="2 3" key="1">
    <citation type="journal article" date="2014" name="Genome Biol.">
        <title>Transcriptome and methylome profiling reveals relics of genome dominance in the mesopolyploid Brassica oleracea.</title>
        <authorList>
            <person name="Parkin I.A."/>
            <person name="Koh C."/>
            <person name="Tang H."/>
            <person name="Robinson S.J."/>
            <person name="Kagale S."/>
            <person name="Clarke W.E."/>
            <person name="Town C.D."/>
            <person name="Nixon J."/>
            <person name="Krishnakumar V."/>
            <person name="Bidwell S.L."/>
            <person name="Denoeud F."/>
            <person name="Belcram H."/>
            <person name="Links M.G."/>
            <person name="Just J."/>
            <person name="Clarke C."/>
            <person name="Bender T."/>
            <person name="Huebert T."/>
            <person name="Mason A.S."/>
            <person name="Pires J.C."/>
            <person name="Barker G."/>
            <person name="Moore J."/>
            <person name="Walley P.G."/>
            <person name="Manoli S."/>
            <person name="Batley J."/>
            <person name="Edwards D."/>
            <person name="Nelson M.N."/>
            <person name="Wang X."/>
            <person name="Paterson A.H."/>
            <person name="King G."/>
            <person name="Bancroft I."/>
            <person name="Chalhoub B."/>
            <person name="Sharpe A.G."/>
        </authorList>
    </citation>
    <scope>NUCLEOTIDE SEQUENCE</scope>
    <source>
        <strain evidence="2 3">cv. TO1000</strain>
    </source>
</reference>
<dbReference type="HOGENOM" id="CLU_1726938_0_0_1"/>
<evidence type="ECO:0000256" key="1">
    <source>
        <dbReference type="SAM" id="MobiDB-lite"/>
    </source>
</evidence>
<organism evidence="2 3">
    <name type="scientific">Brassica oleracea var. oleracea</name>
    <dbReference type="NCBI Taxonomy" id="109376"/>
    <lineage>
        <taxon>Eukaryota</taxon>
        <taxon>Viridiplantae</taxon>
        <taxon>Streptophyta</taxon>
        <taxon>Embryophyta</taxon>
        <taxon>Tracheophyta</taxon>
        <taxon>Spermatophyta</taxon>
        <taxon>Magnoliopsida</taxon>
        <taxon>eudicotyledons</taxon>
        <taxon>Gunneridae</taxon>
        <taxon>Pentapetalae</taxon>
        <taxon>rosids</taxon>
        <taxon>malvids</taxon>
        <taxon>Brassicales</taxon>
        <taxon>Brassicaceae</taxon>
        <taxon>Brassiceae</taxon>
        <taxon>Brassica</taxon>
    </lineage>
</organism>
<evidence type="ECO:0000313" key="3">
    <source>
        <dbReference type="Proteomes" id="UP000032141"/>
    </source>
</evidence>